<evidence type="ECO:0000259" key="1">
    <source>
        <dbReference type="Pfam" id="PF00561"/>
    </source>
</evidence>
<dbReference type="InterPro" id="IPR000639">
    <property type="entry name" value="Epox_hydrolase-like"/>
</dbReference>
<protein>
    <submittedName>
        <fullName evidence="2">Alpha/beta hydrolase</fullName>
    </submittedName>
</protein>
<reference evidence="2 3" key="1">
    <citation type="submission" date="2021-01" db="EMBL/GenBank/DDBJ databases">
        <title>Genome Sequencing of Type Strains.</title>
        <authorList>
            <person name="Lemaire J.F."/>
            <person name="Inderbitzin P."/>
            <person name="Collins S.B."/>
            <person name="Wespe N."/>
            <person name="Knight-Connoni V."/>
        </authorList>
    </citation>
    <scope>NUCLEOTIDE SEQUENCE [LARGE SCALE GENOMIC DNA]</scope>
    <source>
        <strain evidence="2 3">DSM 14730</strain>
    </source>
</reference>
<dbReference type="PANTHER" id="PTHR43689:SF8">
    <property type="entry name" value="ALPHA_BETA-HYDROLASES SUPERFAMILY PROTEIN"/>
    <property type="match status" value="1"/>
</dbReference>
<evidence type="ECO:0000313" key="2">
    <source>
        <dbReference type="EMBL" id="MBN3546029.1"/>
    </source>
</evidence>
<dbReference type="InterPro" id="IPR000073">
    <property type="entry name" value="AB_hydrolase_1"/>
</dbReference>
<name>A0ABS2ZCV6_9BACL</name>
<evidence type="ECO:0000313" key="3">
    <source>
        <dbReference type="Proteomes" id="UP001319060"/>
    </source>
</evidence>
<feature type="domain" description="AB hydrolase-1" evidence="1">
    <location>
        <begin position="25"/>
        <end position="139"/>
    </location>
</feature>
<dbReference type="Gene3D" id="3.40.50.1820">
    <property type="entry name" value="alpha/beta hydrolase"/>
    <property type="match status" value="1"/>
</dbReference>
<dbReference type="EMBL" id="JAFHKS010000043">
    <property type="protein sequence ID" value="MBN3546029.1"/>
    <property type="molecule type" value="Genomic_DNA"/>
</dbReference>
<dbReference type="GO" id="GO:0016787">
    <property type="term" value="F:hydrolase activity"/>
    <property type="evidence" value="ECO:0007669"/>
    <property type="project" value="UniProtKB-KW"/>
</dbReference>
<keyword evidence="3" id="KW-1185">Reference proteome</keyword>
<sequence>MMQKKTVLVRGKETFYLDCGESEAPAVLFLHGFPESSLLWEEAVMALKEAGYRAIAPDLPGFGQSEAFDEPSTWERYMEFLSDFIDELSIEQFHLVTHDWGALIGTRWACIHPGRVRSLIISNATFSPDFVWHKDALIIRSLGIGEKWVAYLRSKPVFEGFIKKSIPNVSNAIVEDFYELFTDPAKDKITLELYRSGDMDKLEIYRGRLAEFLSIPVTIIFGEYDTFINPELGLKLKNEELPHASYKIIQGAGHFTPLEAQNEFISLLSHHLKQK</sequence>
<dbReference type="Pfam" id="PF00561">
    <property type="entry name" value="Abhydrolase_1"/>
    <property type="match status" value="1"/>
</dbReference>
<keyword evidence="2" id="KW-0378">Hydrolase</keyword>
<dbReference type="Proteomes" id="UP001319060">
    <property type="component" value="Unassembled WGS sequence"/>
</dbReference>
<dbReference type="PRINTS" id="PR00111">
    <property type="entry name" value="ABHYDROLASE"/>
</dbReference>
<dbReference type="InterPro" id="IPR029058">
    <property type="entry name" value="AB_hydrolase_fold"/>
</dbReference>
<comment type="caution">
    <text evidence="2">The sequence shown here is derived from an EMBL/GenBank/DDBJ whole genome shotgun (WGS) entry which is preliminary data.</text>
</comment>
<dbReference type="PRINTS" id="PR00412">
    <property type="entry name" value="EPOXHYDRLASE"/>
</dbReference>
<gene>
    <name evidence="2" type="ORF">JYA64_12035</name>
</gene>
<organism evidence="2 3">
    <name type="scientific">Fictibacillus barbaricus</name>
    <dbReference type="NCBI Taxonomy" id="182136"/>
    <lineage>
        <taxon>Bacteria</taxon>
        <taxon>Bacillati</taxon>
        <taxon>Bacillota</taxon>
        <taxon>Bacilli</taxon>
        <taxon>Bacillales</taxon>
        <taxon>Fictibacillaceae</taxon>
        <taxon>Fictibacillus</taxon>
    </lineage>
</organism>
<accession>A0ABS2ZCV6</accession>
<dbReference type="PANTHER" id="PTHR43689">
    <property type="entry name" value="HYDROLASE"/>
    <property type="match status" value="1"/>
</dbReference>
<dbReference type="RefSeq" id="WP_205724027.1">
    <property type="nucleotide sequence ID" value="NZ_JAFHKS010000043.1"/>
</dbReference>
<proteinExistence type="predicted"/>
<dbReference type="SUPFAM" id="SSF53474">
    <property type="entry name" value="alpha/beta-Hydrolases"/>
    <property type="match status" value="1"/>
</dbReference>